<comment type="similarity">
    <text evidence="3 16">Belongs to the heme-copper respiratory oxidase family.</text>
</comment>
<comment type="function">
    <text evidence="17">Cytochrome c oxidase is the component of the respiratory chain that catalyzes the reduction of oxygen to water. Subunits 1-3 form the functional core of the enzyme complex. CO I is the catalytic subunit of the enzyme. Electrons originating in cytochrome c are transferred via the copper A center of subunit 2 and heme A of subunit 1 to the bimetallic center formed by heme A3 and copper B.</text>
</comment>
<keyword evidence="8 17" id="KW-0479">Metal-binding</keyword>
<keyword evidence="11 17" id="KW-1133">Transmembrane helix</keyword>
<dbReference type="RefSeq" id="WP_203354160.1">
    <property type="nucleotide sequence ID" value="NZ_CP069127.1"/>
</dbReference>
<evidence type="ECO:0000256" key="17">
    <source>
        <dbReference type="RuleBase" id="RU363061"/>
    </source>
</evidence>
<keyword evidence="14 17" id="KW-0472">Membrane</keyword>
<keyword evidence="12 17" id="KW-0408">Iron</keyword>
<feature type="transmembrane region" description="Helical" evidence="17">
    <location>
        <begin position="192"/>
        <end position="220"/>
    </location>
</feature>
<comment type="catalytic activity">
    <reaction evidence="15 17">
        <text>4 Fe(II)-[cytochrome c] + O2 + 8 H(+)(in) = 4 Fe(III)-[cytochrome c] + 2 H2O + 4 H(+)(out)</text>
        <dbReference type="Rhea" id="RHEA:11436"/>
        <dbReference type="Rhea" id="RHEA-COMP:10350"/>
        <dbReference type="Rhea" id="RHEA-COMP:14399"/>
        <dbReference type="ChEBI" id="CHEBI:15377"/>
        <dbReference type="ChEBI" id="CHEBI:15378"/>
        <dbReference type="ChEBI" id="CHEBI:15379"/>
        <dbReference type="ChEBI" id="CHEBI:29033"/>
        <dbReference type="ChEBI" id="CHEBI:29034"/>
        <dbReference type="EC" id="7.1.1.9"/>
    </reaction>
</comment>
<name>A0ABX7FLT3_BRECH</name>
<evidence type="ECO:0000256" key="11">
    <source>
        <dbReference type="ARBA" id="ARBA00022989"/>
    </source>
</evidence>
<dbReference type="PRINTS" id="PR01165">
    <property type="entry name" value="CYCOXIDASEI"/>
</dbReference>
<feature type="domain" description="Cytochrome oxidase subunit I profile" evidence="18">
    <location>
        <begin position="9"/>
        <end position="522"/>
    </location>
</feature>
<feature type="transmembrane region" description="Helical" evidence="17">
    <location>
        <begin position="576"/>
        <end position="594"/>
    </location>
</feature>
<organism evidence="19 20">
    <name type="scientific">Brevibacillus choshinensis</name>
    <dbReference type="NCBI Taxonomy" id="54911"/>
    <lineage>
        <taxon>Bacteria</taxon>
        <taxon>Bacillati</taxon>
        <taxon>Bacillota</taxon>
        <taxon>Bacilli</taxon>
        <taxon>Bacillales</taxon>
        <taxon>Paenibacillaceae</taxon>
        <taxon>Brevibacillus</taxon>
    </lineage>
</organism>
<comment type="pathway">
    <text evidence="2 17">Energy metabolism; oxidative phosphorylation.</text>
</comment>
<feature type="transmembrane region" description="Helical" evidence="17">
    <location>
        <begin position="68"/>
        <end position="93"/>
    </location>
</feature>
<dbReference type="InterPro" id="IPR023615">
    <property type="entry name" value="Cyt_c_Oxase_su1_BS"/>
</dbReference>
<feature type="transmembrane region" description="Helical" evidence="17">
    <location>
        <begin position="154"/>
        <end position="180"/>
    </location>
</feature>
<dbReference type="InterPro" id="IPR000883">
    <property type="entry name" value="Cyt_C_Oxase_1"/>
</dbReference>
<evidence type="ECO:0000256" key="3">
    <source>
        <dbReference type="ARBA" id="ARBA00009578"/>
    </source>
</evidence>
<evidence type="ECO:0000256" key="8">
    <source>
        <dbReference type="ARBA" id="ARBA00022723"/>
    </source>
</evidence>
<keyword evidence="7 16" id="KW-0812">Transmembrane</keyword>
<dbReference type="Proteomes" id="UP000596248">
    <property type="component" value="Chromosome"/>
</dbReference>
<evidence type="ECO:0000259" key="18">
    <source>
        <dbReference type="PROSITE" id="PS50855"/>
    </source>
</evidence>
<dbReference type="EMBL" id="CP069127">
    <property type="protein sequence ID" value="QRG67097.1"/>
    <property type="molecule type" value="Genomic_DNA"/>
</dbReference>
<evidence type="ECO:0000256" key="7">
    <source>
        <dbReference type="ARBA" id="ARBA00022692"/>
    </source>
</evidence>
<feature type="transmembrane region" description="Helical" evidence="17">
    <location>
        <begin position="243"/>
        <end position="263"/>
    </location>
</feature>
<dbReference type="EC" id="7.1.1.9" evidence="17"/>
<sequence length="612" mass="67932">MSAHASHAPKRSGLWDWLTTVDHKKIAILYLIAGGIFFLAGGFEALLIRLQLMYPESSVVGAKTFNELITMHGTTMIFLAAMPIIFALMNAVVPLQIGARDVAFPFVNSLGFWLFFFGGVLLNTSWFLGGAPDAGWTSYTTLALNQFSGHGVDFYVLGLQIAGIGTLIGGINFLVTIINMRAPGMTFMRMPMFTWSAFVTSGLILFAFPAITVGLVLLMFDRLFGGNFFNPDAGGNVVIWEHLFWIFGHPEVYILILPAFGVISEVISTFARKRLFGYSSMVFATALIGFLGFMVWAHHMFTTGLGAIANTLFGLATMLIAVPTGIKIFNWLLTMWGGQIRFTSANLWAVGFIPTFTIGGMTGVMLAIPPADYQYHDSYFVVAHFHYVIVGGLIFGLFAGLHYWWPKMFGKMLNETLGKWNFWTFFIGFHLTFFPQHFLGLMGMPRRVFTYLKDQNLDFGNFISTIGAFGMTIGTILFVVNIIVTANSSKRAPADPWDGRTLEWSIPSPPPEYNFAQTPLVRGLDAFWIEKVAGNKGMTPAEPLGDIHMPSPSFLPFMMSVGLFIAGYGFMYHNYVVVVIGLLVTFACMFLRSVNDDPGYHIHEDEIEEVKA</sequence>
<keyword evidence="13 17" id="KW-0186">Copper</keyword>
<dbReference type="Gene3D" id="1.10.287.70">
    <property type="match status" value="1"/>
</dbReference>
<evidence type="ECO:0000256" key="16">
    <source>
        <dbReference type="RuleBase" id="RU000370"/>
    </source>
</evidence>
<feature type="transmembrane region" description="Helical" evidence="17">
    <location>
        <begin position="27"/>
        <end position="48"/>
    </location>
</feature>
<keyword evidence="4 16" id="KW-0813">Transport</keyword>
<evidence type="ECO:0000256" key="9">
    <source>
        <dbReference type="ARBA" id="ARBA00022967"/>
    </source>
</evidence>
<dbReference type="NCBIfam" id="TIGR02891">
    <property type="entry name" value="CtaD_CoxA"/>
    <property type="match status" value="1"/>
</dbReference>
<evidence type="ECO:0000313" key="20">
    <source>
        <dbReference type="Proteomes" id="UP000596248"/>
    </source>
</evidence>
<evidence type="ECO:0000256" key="12">
    <source>
        <dbReference type="ARBA" id="ARBA00023004"/>
    </source>
</evidence>
<protein>
    <recommendedName>
        <fullName evidence="17">Cytochrome c oxidase subunit 1</fullName>
        <ecNumber evidence="17">7.1.1.9</ecNumber>
    </recommendedName>
</protein>
<dbReference type="Pfam" id="PF00115">
    <property type="entry name" value="COX1"/>
    <property type="match status" value="1"/>
</dbReference>
<evidence type="ECO:0000256" key="6">
    <source>
        <dbReference type="ARBA" id="ARBA00022660"/>
    </source>
</evidence>
<feature type="transmembrane region" description="Helical" evidence="17">
    <location>
        <begin position="462"/>
        <end position="484"/>
    </location>
</feature>
<dbReference type="PROSITE" id="PS00077">
    <property type="entry name" value="COX1_CUB"/>
    <property type="match status" value="1"/>
</dbReference>
<dbReference type="SUPFAM" id="SSF81442">
    <property type="entry name" value="Cytochrome c oxidase subunit I-like"/>
    <property type="match status" value="1"/>
</dbReference>
<proteinExistence type="inferred from homology"/>
<feature type="transmembrane region" description="Helical" evidence="17">
    <location>
        <begin position="308"/>
        <end position="333"/>
    </location>
</feature>
<evidence type="ECO:0000313" key="19">
    <source>
        <dbReference type="EMBL" id="QRG67097.1"/>
    </source>
</evidence>
<dbReference type="InterPro" id="IPR014241">
    <property type="entry name" value="Cyt_c_oxidase_su1_bac"/>
</dbReference>
<dbReference type="PANTHER" id="PTHR10422">
    <property type="entry name" value="CYTOCHROME C OXIDASE SUBUNIT 1"/>
    <property type="match status" value="1"/>
</dbReference>
<dbReference type="InterPro" id="IPR036927">
    <property type="entry name" value="Cyt_c_oxase-like_su1_sf"/>
</dbReference>
<evidence type="ECO:0000256" key="13">
    <source>
        <dbReference type="ARBA" id="ARBA00023008"/>
    </source>
</evidence>
<evidence type="ECO:0000256" key="5">
    <source>
        <dbReference type="ARBA" id="ARBA00022617"/>
    </source>
</evidence>
<keyword evidence="10 16" id="KW-0249">Electron transport</keyword>
<keyword evidence="6 16" id="KW-0679">Respiratory chain</keyword>
<keyword evidence="9" id="KW-1278">Translocase</keyword>
<accession>A0ABX7FLT3</accession>
<dbReference type="Gene3D" id="1.20.210.10">
    <property type="entry name" value="Cytochrome c oxidase-like, subunit I domain"/>
    <property type="match status" value="1"/>
</dbReference>
<evidence type="ECO:0000256" key="15">
    <source>
        <dbReference type="ARBA" id="ARBA00047816"/>
    </source>
</evidence>
<evidence type="ECO:0000256" key="4">
    <source>
        <dbReference type="ARBA" id="ARBA00022448"/>
    </source>
</evidence>
<feature type="transmembrane region" description="Helical" evidence="17">
    <location>
        <begin position="380"/>
        <end position="401"/>
    </location>
</feature>
<evidence type="ECO:0000256" key="10">
    <source>
        <dbReference type="ARBA" id="ARBA00022982"/>
    </source>
</evidence>
<keyword evidence="5 16" id="KW-0349">Heme</keyword>
<dbReference type="CDD" id="cd01662">
    <property type="entry name" value="Ubiquinol_Oxidase_I"/>
    <property type="match status" value="1"/>
</dbReference>
<dbReference type="PANTHER" id="PTHR10422:SF44">
    <property type="entry name" value="CYTOCHROME C OXIDASE SUBUNIT 1"/>
    <property type="match status" value="1"/>
</dbReference>
<feature type="transmembrane region" description="Helical" evidence="17">
    <location>
        <begin position="275"/>
        <end position="296"/>
    </location>
</feature>
<keyword evidence="17" id="KW-1003">Cell membrane</keyword>
<comment type="subcellular location">
    <subcellularLocation>
        <location evidence="17">Cell membrane</location>
        <topology evidence="17">Multi-pass membrane protein</topology>
    </subcellularLocation>
    <subcellularLocation>
        <location evidence="1">Membrane</location>
        <topology evidence="1">Multi-pass membrane protein</topology>
    </subcellularLocation>
</comment>
<gene>
    <name evidence="19" type="primary">ctaD</name>
    <name evidence="19" type="ORF">JNE38_27140</name>
</gene>
<feature type="transmembrane region" description="Helical" evidence="17">
    <location>
        <begin position="345"/>
        <end position="368"/>
    </location>
</feature>
<dbReference type="PROSITE" id="PS50855">
    <property type="entry name" value="COX1"/>
    <property type="match status" value="1"/>
</dbReference>
<evidence type="ECO:0000256" key="14">
    <source>
        <dbReference type="ARBA" id="ARBA00023136"/>
    </source>
</evidence>
<keyword evidence="20" id="KW-1185">Reference proteome</keyword>
<evidence type="ECO:0000256" key="2">
    <source>
        <dbReference type="ARBA" id="ARBA00004673"/>
    </source>
</evidence>
<evidence type="ECO:0000256" key="1">
    <source>
        <dbReference type="ARBA" id="ARBA00004141"/>
    </source>
</evidence>
<feature type="transmembrane region" description="Helical" evidence="17">
    <location>
        <begin position="422"/>
        <end position="442"/>
    </location>
</feature>
<reference evidence="19 20" key="1">
    <citation type="submission" date="2021-01" db="EMBL/GenBank/DDBJ databases">
        <title>Identification of strong promoters based on the transcriptome of Brevibacillus choshinensis.</title>
        <authorList>
            <person name="Yao D."/>
            <person name="Zhang K."/>
            <person name="Wu J."/>
        </authorList>
    </citation>
    <scope>NUCLEOTIDE SEQUENCE [LARGE SCALE GENOMIC DNA]</scope>
    <source>
        <strain evidence="19 20">HPD31-SP3</strain>
    </source>
</reference>
<feature type="transmembrane region" description="Helical" evidence="17">
    <location>
        <begin position="105"/>
        <end position="128"/>
    </location>
</feature>
<dbReference type="InterPro" id="IPR023616">
    <property type="entry name" value="Cyt_c_oxase-like_su1_dom"/>
</dbReference>